<evidence type="ECO:0000256" key="4">
    <source>
        <dbReference type="ARBA" id="ARBA00023157"/>
    </source>
</evidence>
<evidence type="ECO:0000256" key="2">
    <source>
        <dbReference type="ARBA" id="ARBA00022729"/>
    </source>
</evidence>
<dbReference type="SUPFAM" id="SSF52833">
    <property type="entry name" value="Thioredoxin-like"/>
    <property type="match status" value="1"/>
</dbReference>
<proteinExistence type="inferred from homology"/>
<accession>A0A918WXH5</accession>
<evidence type="ECO:0000256" key="6">
    <source>
        <dbReference type="SAM" id="MobiDB-lite"/>
    </source>
</evidence>
<evidence type="ECO:0000256" key="5">
    <source>
        <dbReference type="ARBA" id="ARBA00023284"/>
    </source>
</evidence>
<dbReference type="GO" id="GO:0016491">
    <property type="term" value="F:oxidoreductase activity"/>
    <property type="evidence" value="ECO:0007669"/>
    <property type="project" value="UniProtKB-KW"/>
</dbReference>
<evidence type="ECO:0000256" key="7">
    <source>
        <dbReference type="SAM" id="Phobius"/>
    </source>
</evidence>
<dbReference type="Pfam" id="PF13462">
    <property type="entry name" value="Thioredoxin_4"/>
    <property type="match status" value="1"/>
</dbReference>
<feature type="compositionally biased region" description="Low complexity" evidence="6">
    <location>
        <begin position="288"/>
        <end position="299"/>
    </location>
</feature>
<dbReference type="InterPro" id="IPR036249">
    <property type="entry name" value="Thioredoxin-like_sf"/>
</dbReference>
<evidence type="ECO:0000313" key="9">
    <source>
        <dbReference type="EMBL" id="GHC92747.1"/>
    </source>
</evidence>
<dbReference type="EMBL" id="BMVC01000005">
    <property type="protein sequence ID" value="GHC92747.1"/>
    <property type="molecule type" value="Genomic_DNA"/>
</dbReference>
<keyword evidence="7" id="KW-0812">Transmembrane</keyword>
<evidence type="ECO:0000313" key="10">
    <source>
        <dbReference type="Proteomes" id="UP000638353"/>
    </source>
</evidence>
<reference evidence="9" key="2">
    <citation type="submission" date="2020-09" db="EMBL/GenBank/DDBJ databases">
        <authorList>
            <person name="Sun Q."/>
            <person name="Ohkuma M."/>
        </authorList>
    </citation>
    <scope>NUCLEOTIDE SEQUENCE</scope>
    <source>
        <strain evidence="9">JCM 4637</strain>
    </source>
</reference>
<comment type="caution">
    <text evidence="9">The sequence shown here is derived from an EMBL/GenBank/DDBJ whole genome shotgun (WGS) entry which is preliminary data.</text>
</comment>
<keyword evidence="5" id="KW-0676">Redox-active center</keyword>
<evidence type="ECO:0000256" key="3">
    <source>
        <dbReference type="ARBA" id="ARBA00023002"/>
    </source>
</evidence>
<reference evidence="9" key="1">
    <citation type="journal article" date="2014" name="Int. J. Syst. Evol. Microbiol.">
        <title>Complete genome sequence of Corynebacterium casei LMG S-19264T (=DSM 44701T), isolated from a smear-ripened cheese.</title>
        <authorList>
            <consortium name="US DOE Joint Genome Institute (JGI-PGF)"/>
            <person name="Walter F."/>
            <person name="Albersmeier A."/>
            <person name="Kalinowski J."/>
            <person name="Ruckert C."/>
        </authorList>
    </citation>
    <scope>NUCLEOTIDE SEQUENCE</scope>
    <source>
        <strain evidence="9">JCM 4637</strain>
    </source>
</reference>
<keyword evidence="4" id="KW-1015">Disulfide bond</keyword>
<comment type="similarity">
    <text evidence="1">Belongs to the thioredoxin family. DsbA subfamily.</text>
</comment>
<feature type="domain" description="Thioredoxin-like fold" evidence="8">
    <location>
        <begin position="93"/>
        <end position="266"/>
    </location>
</feature>
<organism evidence="9 10">
    <name type="scientific">Streptomyces finlayi</name>
    <dbReference type="NCBI Taxonomy" id="67296"/>
    <lineage>
        <taxon>Bacteria</taxon>
        <taxon>Bacillati</taxon>
        <taxon>Actinomycetota</taxon>
        <taxon>Actinomycetes</taxon>
        <taxon>Kitasatosporales</taxon>
        <taxon>Streptomycetaceae</taxon>
        <taxon>Streptomyces</taxon>
    </lineage>
</organism>
<name>A0A918WXH5_9ACTN</name>
<gene>
    <name evidence="9" type="ORF">GCM10010334_29030</name>
</gene>
<evidence type="ECO:0000259" key="8">
    <source>
        <dbReference type="Pfam" id="PF13462"/>
    </source>
</evidence>
<keyword evidence="7" id="KW-1133">Transmembrane helix</keyword>
<protein>
    <submittedName>
        <fullName evidence="9">Membrane protein</fullName>
    </submittedName>
</protein>
<feature type="transmembrane region" description="Helical" evidence="7">
    <location>
        <begin position="41"/>
        <end position="63"/>
    </location>
</feature>
<dbReference type="Proteomes" id="UP000638353">
    <property type="component" value="Unassembled WGS sequence"/>
</dbReference>
<dbReference type="AlphaFoldDB" id="A0A918WXH5"/>
<sequence>MPPRFVAAGVSEKNFEGKRTARERLIKEREAQKSRDKRRRVLVVGAAVVGVLGLAAVAGVVAANSGGGKDDSDKAGPVVAPAGAVGKGKVAIPVGMTDAPSLMTVYEDMRCPACGMFENSMRDTINKLEKEGKVRAEYHLVSFIDNGVKGNGSKYAANALGCAQDAGKFHEYHDVLFRNQPEETDDAFGKKSYLLELAGKVPGLRGATFDGCVEKGTHAGWVGEVQADFDKSPYKATPTVLLNGGAIFPQKGNEQISPANLVKWVDEANKGKPVGTQAPVAPSPVGAPPGVRGSSAPGR</sequence>
<keyword evidence="2" id="KW-0732">Signal</keyword>
<dbReference type="PANTHER" id="PTHR13887:SF14">
    <property type="entry name" value="DISULFIDE BOND FORMATION PROTEIN D"/>
    <property type="match status" value="1"/>
</dbReference>
<dbReference type="Gene3D" id="3.40.30.10">
    <property type="entry name" value="Glutaredoxin"/>
    <property type="match status" value="1"/>
</dbReference>
<evidence type="ECO:0000256" key="1">
    <source>
        <dbReference type="ARBA" id="ARBA00005791"/>
    </source>
</evidence>
<dbReference type="PANTHER" id="PTHR13887">
    <property type="entry name" value="GLUTATHIONE S-TRANSFERASE KAPPA"/>
    <property type="match status" value="1"/>
</dbReference>
<feature type="region of interest" description="Disordered" evidence="6">
    <location>
        <begin position="268"/>
        <end position="299"/>
    </location>
</feature>
<keyword evidence="7" id="KW-0472">Membrane</keyword>
<dbReference type="InterPro" id="IPR012336">
    <property type="entry name" value="Thioredoxin-like_fold"/>
</dbReference>
<keyword evidence="3" id="KW-0560">Oxidoreductase</keyword>